<dbReference type="GO" id="GO:0006312">
    <property type="term" value="P:mitotic recombination"/>
    <property type="evidence" value="ECO:0007669"/>
    <property type="project" value="TreeGrafter"/>
</dbReference>
<keyword evidence="5" id="KW-0234">DNA repair</keyword>
<dbReference type="EMBL" id="ML213506">
    <property type="protein sequence ID" value="TFK54415.1"/>
    <property type="molecule type" value="Genomic_DNA"/>
</dbReference>
<keyword evidence="6" id="KW-0539">Nucleus</keyword>
<feature type="compositionally biased region" description="Low complexity" evidence="7">
    <location>
        <begin position="223"/>
        <end position="266"/>
    </location>
</feature>
<sequence length="374" mass="41464">MSSTAARPPVKPPVVQPGTGNNIIVNPCQRLNPILDHVRNVGKEFGDIVSDFQVGRTTGVLFLSLKYHRLHPEYIHTRIEKLGHSFNLRILLLMCDVSEHQEPIRELTKTCLINNITIMVAWFPEEAGAYLSTYKQFEHRPPDMIKERVDKDHLSILRTALTSISKVNKTDVETLRTSIGSFAEIASTPSSRLLSLPGFGQVKVRRMKDAFEKPFRNQATSITQYTTSQPRPSSSTSNQPRASVSQKPSSQGPQSSSSHQAQPPSSAKEKGNGIDKQLRSEDREQSIVWDTDIHVSEFTTPGPDPRPSTTTAPPSSSHSESKSGGKRRPPSPVWDIELDLNESDTEDDLRASKRPREDAPDEEDGGFGAPTRGL</sequence>
<dbReference type="Pfam" id="PF03834">
    <property type="entry name" value="Rad10"/>
    <property type="match status" value="1"/>
</dbReference>
<dbReference type="Proteomes" id="UP000305948">
    <property type="component" value="Unassembled WGS sequence"/>
</dbReference>
<dbReference type="InterPro" id="IPR004579">
    <property type="entry name" value="ERCC1/RAD10/SWI10"/>
</dbReference>
<keyword evidence="4" id="KW-0238">DNA-binding</keyword>
<evidence type="ECO:0000313" key="9">
    <source>
        <dbReference type="EMBL" id="TFK54415.1"/>
    </source>
</evidence>
<evidence type="ECO:0000256" key="3">
    <source>
        <dbReference type="ARBA" id="ARBA00022763"/>
    </source>
</evidence>
<dbReference type="Gene3D" id="1.10.150.20">
    <property type="entry name" value="5' to 3' exonuclease, C-terminal subdomain"/>
    <property type="match status" value="1"/>
</dbReference>
<organism evidence="9 10">
    <name type="scientific">Heliocybe sulcata</name>
    <dbReference type="NCBI Taxonomy" id="5364"/>
    <lineage>
        <taxon>Eukaryota</taxon>
        <taxon>Fungi</taxon>
        <taxon>Dikarya</taxon>
        <taxon>Basidiomycota</taxon>
        <taxon>Agaricomycotina</taxon>
        <taxon>Agaricomycetes</taxon>
        <taxon>Gloeophyllales</taxon>
        <taxon>Gloeophyllaceae</taxon>
        <taxon>Heliocybe</taxon>
    </lineage>
</organism>
<feature type="compositionally biased region" description="Basic and acidic residues" evidence="7">
    <location>
        <begin position="348"/>
        <end position="358"/>
    </location>
</feature>
<feature type="region of interest" description="Disordered" evidence="7">
    <location>
        <begin position="213"/>
        <end position="374"/>
    </location>
</feature>
<evidence type="ECO:0000313" key="10">
    <source>
        <dbReference type="Proteomes" id="UP000305948"/>
    </source>
</evidence>
<dbReference type="GO" id="GO:0003684">
    <property type="term" value="F:damaged DNA binding"/>
    <property type="evidence" value="ECO:0007669"/>
    <property type="project" value="InterPro"/>
</dbReference>
<dbReference type="Pfam" id="PF14520">
    <property type="entry name" value="HHH_5"/>
    <property type="match status" value="1"/>
</dbReference>
<dbReference type="GO" id="GO:0006302">
    <property type="term" value="P:double-strand break repair"/>
    <property type="evidence" value="ECO:0007669"/>
    <property type="project" value="UniProtKB-ARBA"/>
</dbReference>
<dbReference type="GO" id="GO:0070522">
    <property type="term" value="C:ERCC4-ERCC1 complex"/>
    <property type="evidence" value="ECO:0007669"/>
    <property type="project" value="TreeGrafter"/>
</dbReference>
<accession>A0A5C3NBQ6</accession>
<gene>
    <name evidence="9" type="ORF">OE88DRAFT_1695777</name>
</gene>
<dbReference type="InterPro" id="IPR047260">
    <property type="entry name" value="ERCC1-like_central_dom"/>
</dbReference>
<dbReference type="CDD" id="cd22325">
    <property type="entry name" value="ERCC1_C-like"/>
    <property type="match status" value="1"/>
</dbReference>
<comment type="subcellular location">
    <subcellularLocation>
        <location evidence="1">Nucleus</location>
    </subcellularLocation>
</comment>
<evidence type="ECO:0000256" key="2">
    <source>
        <dbReference type="ARBA" id="ARBA00008283"/>
    </source>
</evidence>
<dbReference type="SUPFAM" id="SSF52980">
    <property type="entry name" value="Restriction endonuclease-like"/>
    <property type="match status" value="1"/>
</dbReference>
<evidence type="ECO:0000256" key="4">
    <source>
        <dbReference type="ARBA" id="ARBA00023125"/>
    </source>
</evidence>
<feature type="compositionally biased region" description="Basic and acidic residues" evidence="7">
    <location>
        <begin position="267"/>
        <end position="295"/>
    </location>
</feature>
<evidence type="ECO:0000256" key="7">
    <source>
        <dbReference type="SAM" id="MobiDB-lite"/>
    </source>
</evidence>
<dbReference type="GO" id="GO:0070914">
    <property type="term" value="P:UV-damage excision repair"/>
    <property type="evidence" value="ECO:0007669"/>
    <property type="project" value="TreeGrafter"/>
</dbReference>
<feature type="domain" description="ERCC1-like central" evidence="8">
    <location>
        <begin position="22"/>
        <end position="135"/>
    </location>
</feature>
<dbReference type="PANTHER" id="PTHR12749:SF0">
    <property type="entry name" value="DNA EXCISION REPAIR PROTEIN ERCC-1"/>
    <property type="match status" value="1"/>
</dbReference>
<feature type="compositionally biased region" description="Low complexity" evidence="7">
    <location>
        <begin position="307"/>
        <end position="318"/>
    </location>
</feature>
<evidence type="ECO:0000256" key="5">
    <source>
        <dbReference type="ARBA" id="ARBA00023204"/>
    </source>
</evidence>
<dbReference type="InterPro" id="IPR011335">
    <property type="entry name" value="Restrct_endonuc-II-like"/>
</dbReference>
<dbReference type="Gene3D" id="3.40.50.10130">
    <property type="match status" value="1"/>
</dbReference>
<dbReference type="STRING" id="5364.A0A5C3NBQ6"/>
<evidence type="ECO:0000256" key="1">
    <source>
        <dbReference type="ARBA" id="ARBA00004123"/>
    </source>
</evidence>
<dbReference type="AlphaFoldDB" id="A0A5C3NBQ6"/>
<evidence type="ECO:0000256" key="6">
    <source>
        <dbReference type="ARBA" id="ARBA00023242"/>
    </source>
</evidence>
<dbReference type="GO" id="GO:0003697">
    <property type="term" value="F:single-stranded DNA binding"/>
    <property type="evidence" value="ECO:0007669"/>
    <property type="project" value="TreeGrafter"/>
</dbReference>
<comment type="similarity">
    <text evidence="2">Belongs to the ERCC1/RAD10/SWI10 family.</text>
</comment>
<reference evidence="9 10" key="1">
    <citation type="journal article" date="2019" name="Nat. Ecol. Evol.">
        <title>Megaphylogeny resolves global patterns of mushroom evolution.</title>
        <authorList>
            <person name="Varga T."/>
            <person name="Krizsan K."/>
            <person name="Foldi C."/>
            <person name="Dima B."/>
            <person name="Sanchez-Garcia M."/>
            <person name="Sanchez-Ramirez S."/>
            <person name="Szollosi G.J."/>
            <person name="Szarkandi J.G."/>
            <person name="Papp V."/>
            <person name="Albert L."/>
            <person name="Andreopoulos W."/>
            <person name="Angelini C."/>
            <person name="Antonin V."/>
            <person name="Barry K.W."/>
            <person name="Bougher N.L."/>
            <person name="Buchanan P."/>
            <person name="Buyck B."/>
            <person name="Bense V."/>
            <person name="Catcheside P."/>
            <person name="Chovatia M."/>
            <person name="Cooper J."/>
            <person name="Damon W."/>
            <person name="Desjardin D."/>
            <person name="Finy P."/>
            <person name="Geml J."/>
            <person name="Haridas S."/>
            <person name="Hughes K."/>
            <person name="Justo A."/>
            <person name="Karasinski D."/>
            <person name="Kautmanova I."/>
            <person name="Kiss B."/>
            <person name="Kocsube S."/>
            <person name="Kotiranta H."/>
            <person name="LaButti K.M."/>
            <person name="Lechner B.E."/>
            <person name="Liimatainen K."/>
            <person name="Lipzen A."/>
            <person name="Lukacs Z."/>
            <person name="Mihaltcheva S."/>
            <person name="Morgado L.N."/>
            <person name="Niskanen T."/>
            <person name="Noordeloos M.E."/>
            <person name="Ohm R.A."/>
            <person name="Ortiz-Santana B."/>
            <person name="Ovrebo C."/>
            <person name="Racz N."/>
            <person name="Riley R."/>
            <person name="Savchenko A."/>
            <person name="Shiryaev A."/>
            <person name="Soop K."/>
            <person name="Spirin V."/>
            <person name="Szebenyi C."/>
            <person name="Tomsovsky M."/>
            <person name="Tulloss R.E."/>
            <person name="Uehling J."/>
            <person name="Grigoriev I.V."/>
            <person name="Vagvolgyi C."/>
            <person name="Papp T."/>
            <person name="Martin F.M."/>
            <person name="Miettinen O."/>
            <person name="Hibbett D.S."/>
            <person name="Nagy L.G."/>
        </authorList>
    </citation>
    <scope>NUCLEOTIDE SEQUENCE [LARGE SCALE GENOMIC DNA]</scope>
    <source>
        <strain evidence="9 10">OMC1185</strain>
    </source>
</reference>
<dbReference type="PANTHER" id="PTHR12749">
    <property type="entry name" value="EXCISION REPAIR CROSS-COMPLEMENTING 1 ERCC1"/>
    <property type="match status" value="1"/>
</dbReference>
<dbReference type="InterPro" id="IPR010994">
    <property type="entry name" value="RuvA_2-like"/>
</dbReference>
<protein>
    <recommendedName>
        <fullName evidence="8">ERCC1-like central domain-containing protein</fullName>
    </recommendedName>
</protein>
<name>A0A5C3NBQ6_9AGAM</name>
<feature type="compositionally biased region" description="Acidic residues" evidence="7">
    <location>
        <begin position="336"/>
        <end position="347"/>
    </location>
</feature>
<dbReference type="NCBIfam" id="TIGR00597">
    <property type="entry name" value="rad10"/>
    <property type="match status" value="1"/>
</dbReference>
<dbReference type="FunFam" id="3.40.50.10130:FF:000001">
    <property type="entry name" value="DNA excision repair protein ERCC-1"/>
    <property type="match status" value="1"/>
</dbReference>
<dbReference type="OrthoDB" id="10262814at2759"/>
<keyword evidence="10" id="KW-1185">Reference proteome</keyword>
<proteinExistence type="inferred from homology"/>
<keyword evidence="3" id="KW-0227">DNA damage</keyword>
<dbReference type="GO" id="GO:0000110">
    <property type="term" value="C:nucleotide-excision repair factor 1 complex"/>
    <property type="evidence" value="ECO:0007669"/>
    <property type="project" value="TreeGrafter"/>
</dbReference>
<evidence type="ECO:0000259" key="8">
    <source>
        <dbReference type="Pfam" id="PF03834"/>
    </source>
</evidence>
<dbReference type="SUPFAM" id="SSF47781">
    <property type="entry name" value="RuvA domain 2-like"/>
    <property type="match status" value="1"/>
</dbReference>